<feature type="compositionally biased region" description="Low complexity" evidence="16">
    <location>
        <begin position="119"/>
        <end position="134"/>
    </location>
</feature>
<evidence type="ECO:0000256" key="16">
    <source>
        <dbReference type="SAM" id="MobiDB-lite"/>
    </source>
</evidence>
<dbReference type="InterPro" id="IPR002110">
    <property type="entry name" value="Ankyrin_rpt"/>
</dbReference>
<keyword evidence="10 14" id="KW-0040">ANK repeat</keyword>
<comment type="subunit">
    <text evidence="2">Interacts with DDX4, PIWIL1, RANBP9 and TDRD1.</text>
</comment>
<dbReference type="CDD" id="cd09521">
    <property type="entry name" value="SAM_ASZ1"/>
    <property type="match status" value="1"/>
</dbReference>
<dbReference type="Pfam" id="PF00536">
    <property type="entry name" value="SAM_1"/>
    <property type="match status" value="1"/>
</dbReference>
<dbReference type="PANTHER" id="PTHR24157:SF3">
    <property type="entry name" value="ANKYRIN REPEAT, SAM AND BASIC LEUCINE ZIPPER DOMAIN-CONTAINING PROTEIN 1"/>
    <property type="match status" value="1"/>
</dbReference>
<feature type="repeat" description="ANK" evidence="14">
    <location>
        <begin position="255"/>
        <end position="287"/>
    </location>
</feature>
<keyword evidence="4" id="KW-0217">Developmental protein</keyword>
<evidence type="ECO:0000256" key="6">
    <source>
        <dbReference type="ARBA" id="ARBA00022553"/>
    </source>
</evidence>
<dbReference type="SMART" id="SM00248">
    <property type="entry name" value="ANK"/>
    <property type="match status" value="4"/>
</dbReference>
<dbReference type="SUPFAM" id="SSF47769">
    <property type="entry name" value="SAM/Pointed domain"/>
    <property type="match status" value="1"/>
</dbReference>
<dbReference type="InterPro" id="IPR042650">
    <property type="entry name" value="Asz1_SAM"/>
</dbReference>
<sequence length="580" mass="63619">MSFCPAGFEDSDSDDEGFFMGGSNSYSAKTVNNKPDMNGMTGASSKNFTGISAGAESCNPHPEDVEFETSKAQTDGRRRQHSSQKTSDNRNDGATGLGRGRGQLQQRGKGRGGFPRPPSSYSSRGKSSRRSNFSPNKSTQAETRKASLSLAVDDLRVAVEKGNIAAVQKYLDDGIDPDVHLKSGWTCLMLAASSSSYELMEFLVNRGANVNFHKEMYTVLMATCATSARIPEEQVFKCVELLLQKNARVNVYDKYRMSPLMYAAREGRVKVCEKLLEQGAEINKQDMRGWTSLSFAASRGHGRVVRTLLDLGADPKVYSNDGQTASDIAYSNEYHAISDIISFVASGKQVASTEAVTEEAMEQRSVNITEDSSLSYGSLELFLAGHELTHLLPKFQEHKVTFDGFLSLTEKELDQMGITQIGVRTKILDSIREIHKKEWDVTSLQAMEKHSLSAAEVTVILANVSKYLTYVRSSVSYVQKHLNSVREPLEFVQDVTLAEGMVMYSREATEAVQSLSEELSSVKTQISQISSKVSNTAPDLVNYQKPQSSHSSSRVGVTLVAGVATVALGAFVFHRVWSNS</sequence>
<evidence type="ECO:0000259" key="18">
    <source>
        <dbReference type="PROSITE" id="PS50105"/>
    </source>
</evidence>
<keyword evidence="6" id="KW-0597">Phosphoprotein</keyword>
<dbReference type="Gene3D" id="1.25.40.20">
    <property type="entry name" value="Ankyrin repeat-containing domain"/>
    <property type="match status" value="1"/>
</dbReference>
<dbReference type="Pfam" id="PF12796">
    <property type="entry name" value="Ank_2"/>
    <property type="match status" value="1"/>
</dbReference>
<feature type="repeat" description="ANK" evidence="14">
    <location>
        <begin position="288"/>
        <end position="320"/>
    </location>
</feature>
<evidence type="ECO:0000256" key="11">
    <source>
        <dbReference type="ARBA" id="ARBA00023158"/>
    </source>
</evidence>
<keyword evidence="11" id="KW-0943">RNA-mediated gene silencing</keyword>
<dbReference type="PANTHER" id="PTHR24157">
    <property type="entry name" value="ANKYRIN REPEAT, SAM AND BASIC LEUCINE ZIPPER DOMAIN-CONTAINING PROTEIN 1"/>
    <property type="match status" value="1"/>
</dbReference>
<evidence type="ECO:0000256" key="4">
    <source>
        <dbReference type="ARBA" id="ARBA00022473"/>
    </source>
</evidence>
<keyword evidence="8" id="KW-0221">Differentiation</keyword>
<keyword evidence="9" id="KW-0744">Spermatogenesis</keyword>
<dbReference type="InterPro" id="IPR001660">
    <property type="entry name" value="SAM"/>
</dbReference>
<comment type="caution">
    <text evidence="19">The sequence shown here is derived from an EMBL/GenBank/DDBJ whole genome shotgun (WGS) entry which is preliminary data.</text>
</comment>
<keyword evidence="17" id="KW-0812">Transmembrane</keyword>
<dbReference type="PROSITE" id="PS50088">
    <property type="entry name" value="ANK_REPEAT"/>
    <property type="match status" value="3"/>
</dbReference>
<evidence type="ECO:0000313" key="20">
    <source>
        <dbReference type="Proteomes" id="UP001159405"/>
    </source>
</evidence>
<dbReference type="EMBL" id="CALNXK010000007">
    <property type="protein sequence ID" value="CAH3039050.1"/>
    <property type="molecule type" value="Genomic_DNA"/>
</dbReference>
<evidence type="ECO:0000256" key="15">
    <source>
        <dbReference type="SAM" id="Coils"/>
    </source>
</evidence>
<feature type="coiled-coil region" evidence="15">
    <location>
        <begin position="505"/>
        <end position="532"/>
    </location>
</feature>
<gene>
    <name evidence="19" type="ORF">PLOB_00042896</name>
</gene>
<evidence type="ECO:0000313" key="19">
    <source>
        <dbReference type="EMBL" id="CAH3039050.1"/>
    </source>
</evidence>
<evidence type="ECO:0000256" key="3">
    <source>
        <dbReference type="ARBA" id="ARBA00020117"/>
    </source>
</evidence>
<evidence type="ECO:0000256" key="5">
    <source>
        <dbReference type="ARBA" id="ARBA00022490"/>
    </source>
</evidence>
<keyword evidence="20" id="KW-1185">Reference proteome</keyword>
<reference evidence="19 20" key="1">
    <citation type="submission" date="2022-05" db="EMBL/GenBank/DDBJ databases">
        <authorList>
            <consortium name="Genoscope - CEA"/>
            <person name="William W."/>
        </authorList>
    </citation>
    <scope>NUCLEOTIDE SEQUENCE [LARGE SCALE GENOMIC DNA]</scope>
</reference>
<evidence type="ECO:0000256" key="12">
    <source>
        <dbReference type="ARBA" id="ARBA00023254"/>
    </source>
</evidence>
<dbReference type="SUPFAM" id="SSF48403">
    <property type="entry name" value="Ankyrin repeat"/>
    <property type="match status" value="1"/>
</dbReference>
<keyword evidence="17" id="KW-1133">Transmembrane helix</keyword>
<feature type="transmembrane region" description="Helical" evidence="17">
    <location>
        <begin position="555"/>
        <end position="577"/>
    </location>
</feature>
<feature type="compositionally biased region" description="Polar residues" evidence="16">
    <location>
        <begin position="24"/>
        <end position="50"/>
    </location>
</feature>
<evidence type="ECO:0000256" key="10">
    <source>
        <dbReference type="ARBA" id="ARBA00023043"/>
    </source>
</evidence>
<comment type="subcellular location">
    <subcellularLocation>
        <location evidence="1">Cytoplasm</location>
    </subcellularLocation>
</comment>
<feature type="domain" description="SAM" evidence="18">
    <location>
        <begin position="374"/>
        <end position="437"/>
    </location>
</feature>
<evidence type="ECO:0000256" key="8">
    <source>
        <dbReference type="ARBA" id="ARBA00022782"/>
    </source>
</evidence>
<name>A0ABN8N195_9CNID</name>
<organism evidence="19 20">
    <name type="scientific">Porites lobata</name>
    <dbReference type="NCBI Taxonomy" id="104759"/>
    <lineage>
        <taxon>Eukaryota</taxon>
        <taxon>Metazoa</taxon>
        <taxon>Cnidaria</taxon>
        <taxon>Anthozoa</taxon>
        <taxon>Hexacorallia</taxon>
        <taxon>Scleractinia</taxon>
        <taxon>Fungiina</taxon>
        <taxon>Poritidae</taxon>
        <taxon>Porites</taxon>
    </lineage>
</organism>
<keyword evidence="7" id="KW-0677">Repeat</keyword>
<dbReference type="Gene3D" id="1.10.150.50">
    <property type="entry name" value="Transcription Factor, Ets-1"/>
    <property type="match status" value="1"/>
</dbReference>
<dbReference type="InterPro" id="IPR013761">
    <property type="entry name" value="SAM/pointed_sf"/>
</dbReference>
<keyword evidence="17" id="KW-0472">Membrane</keyword>
<evidence type="ECO:0000256" key="14">
    <source>
        <dbReference type="PROSITE-ProRule" id="PRU00023"/>
    </source>
</evidence>
<keyword evidence="12" id="KW-0469">Meiosis</keyword>
<keyword evidence="15" id="KW-0175">Coiled coil</keyword>
<evidence type="ECO:0000256" key="13">
    <source>
        <dbReference type="ARBA" id="ARBA00030354"/>
    </source>
</evidence>
<dbReference type="InterPro" id="IPR036770">
    <property type="entry name" value="Ankyrin_rpt-contain_sf"/>
</dbReference>
<dbReference type="PROSITE" id="PS50105">
    <property type="entry name" value="SAM_DOMAIN"/>
    <property type="match status" value="1"/>
</dbReference>
<evidence type="ECO:0000256" key="17">
    <source>
        <dbReference type="SAM" id="Phobius"/>
    </source>
</evidence>
<protein>
    <recommendedName>
        <fullName evidence="3">Ankyrin repeat, SAM and basic leucine zipper domain-containing protein 1</fullName>
    </recommendedName>
    <alternativeName>
        <fullName evidence="13">Germ cell-specific ankyrin, SAM and basic leucine zipper domain-containing protein</fullName>
    </alternativeName>
</protein>
<accession>A0ABN8N195</accession>
<dbReference type="Proteomes" id="UP001159405">
    <property type="component" value="Unassembled WGS sequence"/>
</dbReference>
<dbReference type="PROSITE" id="PS50297">
    <property type="entry name" value="ANK_REP_REGION"/>
    <property type="match status" value="3"/>
</dbReference>
<proteinExistence type="predicted"/>
<feature type="repeat" description="ANK" evidence="14">
    <location>
        <begin position="183"/>
        <end position="215"/>
    </location>
</feature>
<dbReference type="Pfam" id="PF13637">
    <property type="entry name" value="Ank_4"/>
    <property type="match status" value="1"/>
</dbReference>
<evidence type="ECO:0000256" key="2">
    <source>
        <dbReference type="ARBA" id="ARBA00011479"/>
    </source>
</evidence>
<evidence type="ECO:0000256" key="9">
    <source>
        <dbReference type="ARBA" id="ARBA00022871"/>
    </source>
</evidence>
<keyword evidence="5" id="KW-0963">Cytoplasm</keyword>
<feature type="region of interest" description="Disordered" evidence="16">
    <location>
        <begin position="1"/>
        <end position="145"/>
    </location>
</feature>
<evidence type="ECO:0000256" key="1">
    <source>
        <dbReference type="ARBA" id="ARBA00004496"/>
    </source>
</evidence>
<evidence type="ECO:0000256" key="7">
    <source>
        <dbReference type="ARBA" id="ARBA00022737"/>
    </source>
</evidence>